<feature type="chain" id="PRO_5045231163" evidence="1">
    <location>
        <begin position="20"/>
        <end position="80"/>
    </location>
</feature>
<dbReference type="Proteomes" id="UP001447857">
    <property type="component" value="Chromosome"/>
</dbReference>
<protein>
    <submittedName>
        <fullName evidence="2">Uncharacterized protein</fullName>
    </submittedName>
</protein>
<keyword evidence="1" id="KW-0732">Signal</keyword>
<dbReference type="EMBL" id="CP147988">
    <property type="protein sequence ID" value="WXK50470.1"/>
    <property type="molecule type" value="Genomic_DNA"/>
</dbReference>
<gene>
    <name evidence="2" type="ORF">V6624_02310</name>
</gene>
<feature type="signal peptide" evidence="1">
    <location>
        <begin position="1"/>
        <end position="19"/>
    </location>
</feature>
<proteinExistence type="predicted"/>
<accession>A0ABZ2Q8K8</accession>
<evidence type="ECO:0000256" key="1">
    <source>
        <dbReference type="SAM" id="SignalP"/>
    </source>
</evidence>
<reference evidence="2 3" key="1">
    <citation type="submission" date="2024-02" db="EMBL/GenBank/DDBJ databases">
        <title>complete genome of Flavobacterium ginsenosidimutans Str. YTB16.</title>
        <authorList>
            <person name="Wang Q."/>
        </authorList>
    </citation>
    <scope>NUCLEOTIDE SEQUENCE [LARGE SCALE GENOMIC DNA]</scope>
    <source>
        <strain evidence="2 3">YTB16</strain>
    </source>
</reference>
<organism evidence="2 3">
    <name type="scientific">Flavobacterium ginsenosidimutans</name>
    <dbReference type="NCBI Taxonomy" id="687844"/>
    <lineage>
        <taxon>Bacteria</taxon>
        <taxon>Pseudomonadati</taxon>
        <taxon>Bacteroidota</taxon>
        <taxon>Flavobacteriia</taxon>
        <taxon>Flavobacteriales</taxon>
        <taxon>Flavobacteriaceae</taxon>
        <taxon>Flavobacterium</taxon>
    </lineage>
</organism>
<name>A0ABZ2Q8K8_9FLAO</name>
<keyword evidence="3" id="KW-1185">Reference proteome</keyword>
<evidence type="ECO:0000313" key="2">
    <source>
        <dbReference type="EMBL" id="WXK50470.1"/>
    </source>
</evidence>
<dbReference type="RefSeq" id="WP_338840734.1">
    <property type="nucleotide sequence ID" value="NZ_CP147988.1"/>
</dbReference>
<evidence type="ECO:0000313" key="3">
    <source>
        <dbReference type="Proteomes" id="UP001447857"/>
    </source>
</evidence>
<sequence length="80" mass="9232">MKTKILSAFALILSFAGFAQSEKVNFSEEFKKENQGKSTVEVNEVKELLTIMLAITDFGLENDDMFEQRGDYYQRVLTHF</sequence>